<dbReference type="AlphaFoldDB" id="A0A1H2TB97"/>
<name>A0A1H2TB97_9BACL</name>
<accession>A0A1H2TB97</accession>
<dbReference type="RefSeq" id="WP_091736522.1">
    <property type="nucleotide sequence ID" value="NZ_FNNQ01000003.1"/>
</dbReference>
<dbReference type="Proteomes" id="UP000198534">
    <property type="component" value="Unassembled WGS sequence"/>
</dbReference>
<evidence type="ECO:0000313" key="3">
    <source>
        <dbReference type="Proteomes" id="UP000198534"/>
    </source>
</evidence>
<keyword evidence="1" id="KW-1133">Transmembrane helix</keyword>
<organism evidence="2 3">
    <name type="scientific">Marininema mesophilum</name>
    <dbReference type="NCBI Taxonomy" id="1048340"/>
    <lineage>
        <taxon>Bacteria</taxon>
        <taxon>Bacillati</taxon>
        <taxon>Bacillota</taxon>
        <taxon>Bacilli</taxon>
        <taxon>Bacillales</taxon>
        <taxon>Thermoactinomycetaceae</taxon>
        <taxon>Marininema</taxon>
    </lineage>
</organism>
<evidence type="ECO:0000256" key="1">
    <source>
        <dbReference type="SAM" id="Phobius"/>
    </source>
</evidence>
<dbReference type="Pfam" id="PF09527">
    <property type="entry name" value="ATPase_gene1"/>
    <property type="match status" value="1"/>
</dbReference>
<keyword evidence="3" id="KW-1185">Reference proteome</keyword>
<protein>
    <submittedName>
        <fullName evidence="2">Putative F0F1-ATPase subunit Ca2+/Mg2+ transporter</fullName>
    </submittedName>
</protein>
<dbReference type="EMBL" id="FNNQ01000003">
    <property type="protein sequence ID" value="SDW41138.1"/>
    <property type="molecule type" value="Genomic_DNA"/>
</dbReference>
<proteinExistence type="predicted"/>
<feature type="transmembrane region" description="Helical" evidence="1">
    <location>
        <begin position="45"/>
        <end position="66"/>
    </location>
</feature>
<keyword evidence="1" id="KW-0472">Membrane</keyword>
<reference evidence="2 3" key="1">
    <citation type="submission" date="2016-10" db="EMBL/GenBank/DDBJ databases">
        <authorList>
            <person name="de Groot N.N."/>
        </authorList>
    </citation>
    <scope>NUCLEOTIDE SEQUENCE [LARGE SCALE GENOMIC DNA]</scope>
    <source>
        <strain evidence="2 3">DSM 45610</strain>
    </source>
</reference>
<gene>
    <name evidence="2" type="ORF">SAMN05444487_10382</name>
</gene>
<dbReference type="InterPro" id="IPR032820">
    <property type="entry name" value="ATPase_put"/>
</dbReference>
<sequence length="71" mass="7456">MKKNGDDPWKMVAVLGALGIEVVILTLAGAWVGKTLDAHFDSKPIFMAVGVLGGLVISFVGAALTIRSFLK</sequence>
<keyword evidence="1" id="KW-0812">Transmembrane</keyword>
<feature type="transmembrane region" description="Helical" evidence="1">
    <location>
        <begin position="12"/>
        <end position="33"/>
    </location>
</feature>
<evidence type="ECO:0000313" key="2">
    <source>
        <dbReference type="EMBL" id="SDW41138.1"/>
    </source>
</evidence>
<dbReference type="OrthoDB" id="282803at2"/>
<dbReference type="STRING" id="1048340.SAMN05444487_10382"/>